<reference evidence="2 4" key="1">
    <citation type="submission" date="2016-06" db="EMBL/GenBank/DDBJ databases">
        <authorList>
            <person name="Kjaerup R.B."/>
            <person name="Dalgaard T.S."/>
            <person name="Juul-Madsen H.R."/>
        </authorList>
    </citation>
    <scope>NUCLEOTIDE SEQUENCE [LARGE SCALE GENOMIC DNA]</scope>
    <source>
        <strain evidence="2">Orrdi1</strain>
    </source>
</reference>
<keyword evidence="4" id="KW-1185">Reference proteome</keyword>
<dbReference type="EMBL" id="FLRC01000034">
    <property type="protein sequence ID" value="SBT26621.1"/>
    <property type="molecule type" value="Genomic_DNA"/>
</dbReference>
<dbReference type="EMBL" id="LT907988">
    <property type="protein sequence ID" value="SOE47124.1"/>
    <property type="molecule type" value="Genomic_DNA"/>
</dbReference>
<feature type="region of interest" description="Disordered" evidence="1">
    <location>
        <begin position="1"/>
        <end position="23"/>
    </location>
</feature>
<dbReference type="STRING" id="1851544.ODI_00756"/>
<dbReference type="KEGG" id="odi:ODI_R0656"/>
<evidence type="ECO:0000256" key="1">
    <source>
        <dbReference type="SAM" id="MobiDB-lite"/>
    </source>
</evidence>
<organism evidence="2 4">
    <name type="scientific">Orrella dioscoreae</name>
    <dbReference type="NCBI Taxonomy" id="1851544"/>
    <lineage>
        <taxon>Bacteria</taxon>
        <taxon>Pseudomonadati</taxon>
        <taxon>Pseudomonadota</taxon>
        <taxon>Betaproteobacteria</taxon>
        <taxon>Burkholderiales</taxon>
        <taxon>Alcaligenaceae</taxon>
        <taxon>Orrella</taxon>
    </lineage>
</organism>
<dbReference type="Proteomes" id="UP000078558">
    <property type="component" value="Chromosome I"/>
</dbReference>
<proteinExistence type="predicted"/>
<dbReference type="RefSeq" id="WP_067756716.1">
    <property type="nucleotide sequence ID" value="NZ_LT907988.1"/>
</dbReference>
<name>A0A1C3K535_9BURK</name>
<protein>
    <submittedName>
        <fullName evidence="2">Uncharacterized protein</fullName>
    </submittedName>
</protein>
<evidence type="ECO:0000313" key="4">
    <source>
        <dbReference type="Proteomes" id="UP000078558"/>
    </source>
</evidence>
<sequence length="65" mass="7273">MLDFSRFVRDDAPAGTTPGERYATFPYNGVNLTETQPALPGVRAESRHMRLASSPQPARRRNLMP</sequence>
<feature type="region of interest" description="Disordered" evidence="1">
    <location>
        <begin position="41"/>
        <end position="65"/>
    </location>
</feature>
<dbReference type="AlphaFoldDB" id="A0A1C3K535"/>
<feature type="compositionally biased region" description="Basic and acidic residues" evidence="1">
    <location>
        <begin position="1"/>
        <end position="12"/>
    </location>
</feature>
<evidence type="ECO:0000313" key="3">
    <source>
        <dbReference type="EMBL" id="SOE47124.1"/>
    </source>
</evidence>
<reference evidence="3 4" key="2">
    <citation type="submission" date="2017-08" db="EMBL/GenBank/DDBJ databases">
        <authorList>
            <person name="de Groot N.N."/>
        </authorList>
    </citation>
    <scope>NUCLEOTIDE SEQUENCE [LARGE SCALE GENOMIC DNA]</scope>
    <source>
        <strain evidence="3">Orrdi1</strain>
    </source>
</reference>
<accession>A0A1C3K535</accession>
<gene>
    <name evidence="2" type="ORF">ODI_00756</name>
    <name evidence="3" type="ORF">ODI_R0656</name>
</gene>
<evidence type="ECO:0000313" key="2">
    <source>
        <dbReference type="EMBL" id="SBT26621.1"/>
    </source>
</evidence>